<dbReference type="NCBIfam" id="TIGR01730">
    <property type="entry name" value="RND_mfp"/>
    <property type="match status" value="1"/>
</dbReference>
<evidence type="ECO:0000313" key="5">
    <source>
        <dbReference type="Proteomes" id="UP000253831"/>
    </source>
</evidence>
<dbReference type="EMBL" id="QPGA01000049">
    <property type="protein sequence ID" value="RDE49259.1"/>
    <property type="molecule type" value="Genomic_DNA"/>
</dbReference>
<protein>
    <submittedName>
        <fullName evidence="4">Efflux RND transporter periplasmic adaptor subunit</fullName>
    </submittedName>
</protein>
<dbReference type="InterPro" id="IPR058792">
    <property type="entry name" value="Beta-barrel_RND_2"/>
</dbReference>
<dbReference type="GO" id="GO:1990281">
    <property type="term" value="C:efflux pump complex"/>
    <property type="evidence" value="ECO:0007669"/>
    <property type="project" value="TreeGrafter"/>
</dbReference>
<dbReference type="PANTHER" id="PTHR30469">
    <property type="entry name" value="MULTIDRUG RESISTANCE PROTEIN MDTA"/>
    <property type="match status" value="1"/>
</dbReference>
<gene>
    <name evidence="4" type="ORF">DVS81_17515</name>
</gene>
<evidence type="ECO:0000259" key="2">
    <source>
        <dbReference type="Pfam" id="PF25954"/>
    </source>
</evidence>
<comment type="caution">
    <text evidence="4">The sequence shown here is derived from an EMBL/GenBank/DDBJ whole genome shotgun (WGS) entry which is preliminary data.</text>
</comment>
<dbReference type="Gene3D" id="2.40.30.170">
    <property type="match status" value="1"/>
</dbReference>
<sequence>MLMRMLTNRETLLSGWRGLLAGIAAVASLAVQAQALPTLVVEPNLVELTLPAEALVEAVNQATLAAQVSGRVVEVRVDAGQAVRKGDLLMKIDAREAKEAAAAAAAVFGNARAHYQRTLGLRQQGFVSQAAVDQAKADFDAAQAAGAQASVSVEHATVYAPISGIVAARLTELGEMAAPGRPLLTIHDPNGLRVTASIPQYQLPQMRAVRQARVEFPELGKWVGASSVTVLPTADAATHVSPVRVGLPAGVSELADVVPGMHARVHFVIGRASKLTVPQAAIVRRGAVTAVYVQNQDAVLSLRQLRLGESVGIGEVEVLAGLHAGERVVLDPVKAAIALKSSKRPGE</sequence>
<dbReference type="Proteomes" id="UP000253831">
    <property type="component" value="Unassembled WGS sequence"/>
</dbReference>
<dbReference type="InterPro" id="IPR006143">
    <property type="entry name" value="RND_pump_MFP"/>
</dbReference>
<evidence type="ECO:0000256" key="1">
    <source>
        <dbReference type="ARBA" id="ARBA00009477"/>
    </source>
</evidence>
<evidence type="ECO:0000313" key="4">
    <source>
        <dbReference type="EMBL" id="RDE49259.1"/>
    </source>
</evidence>
<reference evidence="4 5" key="1">
    <citation type="submission" date="2018-05" db="EMBL/GenBank/DDBJ databases">
        <title>Integrated omic analyses show evidence that a Ca. Accumulibacter phosphatis strain performs denitrification under micro-aerobic conditions.</title>
        <authorList>
            <person name="Camejo P.Y."/>
            <person name="Katherine M.D."/>
            <person name="Daniel N.R."/>
        </authorList>
    </citation>
    <scope>NUCLEOTIDE SEQUENCE [LARGE SCALE GENOMIC DNA]</scope>
    <source>
        <strain evidence="4">UW-LDO-IC</strain>
    </source>
</reference>
<dbReference type="Gene3D" id="1.10.287.470">
    <property type="entry name" value="Helix hairpin bin"/>
    <property type="match status" value="1"/>
</dbReference>
<dbReference type="SUPFAM" id="SSF111369">
    <property type="entry name" value="HlyD-like secretion proteins"/>
    <property type="match status" value="1"/>
</dbReference>
<dbReference type="PANTHER" id="PTHR30469:SF18">
    <property type="entry name" value="RESISTANCE-NODULATION-CELL DIVISION (RND) EFFLUX MEMBRANE FUSION PROTEIN-RELATED"/>
    <property type="match status" value="1"/>
</dbReference>
<organism evidence="4 5">
    <name type="scientific">Candidatus Accumulibacter meliphilus</name>
    <dbReference type="NCBI Taxonomy" id="2211374"/>
    <lineage>
        <taxon>Bacteria</taxon>
        <taxon>Pseudomonadati</taxon>
        <taxon>Pseudomonadota</taxon>
        <taxon>Betaproteobacteria</taxon>
        <taxon>Candidatus Accumulibacter</taxon>
    </lineage>
</organism>
<accession>A0A369XLD8</accession>
<dbReference type="Gene3D" id="2.40.50.100">
    <property type="match status" value="1"/>
</dbReference>
<feature type="domain" description="CzcB-like barrel-sandwich hybrid" evidence="3">
    <location>
        <begin position="62"/>
        <end position="188"/>
    </location>
</feature>
<dbReference type="Gene3D" id="2.40.420.20">
    <property type="match status" value="1"/>
</dbReference>
<feature type="domain" description="CusB-like beta-barrel" evidence="2">
    <location>
        <begin position="194"/>
        <end position="267"/>
    </location>
</feature>
<dbReference type="GO" id="GO:0015562">
    <property type="term" value="F:efflux transmembrane transporter activity"/>
    <property type="evidence" value="ECO:0007669"/>
    <property type="project" value="TreeGrafter"/>
</dbReference>
<dbReference type="InterPro" id="IPR058647">
    <property type="entry name" value="BSH_CzcB-like"/>
</dbReference>
<dbReference type="Pfam" id="PF25954">
    <property type="entry name" value="Beta-barrel_RND_2"/>
    <property type="match status" value="1"/>
</dbReference>
<evidence type="ECO:0000259" key="3">
    <source>
        <dbReference type="Pfam" id="PF25973"/>
    </source>
</evidence>
<name>A0A369XLD8_9PROT</name>
<dbReference type="AlphaFoldDB" id="A0A369XLD8"/>
<proteinExistence type="inferred from homology"/>
<comment type="similarity">
    <text evidence="1">Belongs to the membrane fusion protein (MFP) (TC 8.A.1) family.</text>
</comment>
<dbReference type="Pfam" id="PF25973">
    <property type="entry name" value="BSH_CzcB"/>
    <property type="match status" value="1"/>
</dbReference>